<dbReference type="GO" id="GO:0005886">
    <property type="term" value="C:plasma membrane"/>
    <property type="evidence" value="ECO:0007669"/>
    <property type="project" value="UniProtKB-SubCell"/>
</dbReference>
<dbReference type="Pfam" id="PF01810">
    <property type="entry name" value="LysE"/>
    <property type="match status" value="1"/>
</dbReference>
<feature type="transmembrane region" description="Helical" evidence="6">
    <location>
        <begin position="176"/>
        <end position="194"/>
    </location>
</feature>
<dbReference type="AlphaFoldDB" id="A0A2L0RX82"/>
<accession>A0A2L0RX82</accession>
<dbReference type="GO" id="GO:0033228">
    <property type="term" value="P:cysteine export across plasma membrane"/>
    <property type="evidence" value="ECO:0007669"/>
    <property type="project" value="TreeGrafter"/>
</dbReference>
<dbReference type="RefSeq" id="WP_104503217.1">
    <property type="nucleotide sequence ID" value="NZ_CP018049.1"/>
</dbReference>
<keyword evidence="4 6" id="KW-1133">Transmembrane helix</keyword>
<sequence length="195" mass="20793">MSLTLSMAAFALATSITPGPVNVVALSAGARFGFVASQKHVFGAAVGFTLLLVLIGLGLHEVLLRWPILTQLIQWGGVAFLLYMAWKLAVDDGRLDADASATAPSMLYGAVMQWLNPKAWLACVAGMGLFVGDGDAGQVLLFAALYLVICYLSVACWAYAGTFLRRYLRNPKGVRVFNRSMAALLVASVGYLLMA</sequence>
<evidence type="ECO:0000313" key="7">
    <source>
        <dbReference type="EMBL" id="AUZ46715.1"/>
    </source>
</evidence>
<feature type="transmembrane region" description="Helical" evidence="6">
    <location>
        <begin position="66"/>
        <end position="86"/>
    </location>
</feature>
<evidence type="ECO:0000256" key="3">
    <source>
        <dbReference type="ARBA" id="ARBA00022692"/>
    </source>
</evidence>
<reference evidence="7 8" key="1">
    <citation type="journal article" date="2018" name="Front. Microbiol.">
        <title>Pseudomonas orientalis F9: A Potent Antagonist against Phytopathogens with Phytotoxic Effect in the Apple Flower.</title>
        <authorList>
            <person name="Zengerer V."/>
            <person name="Schmid M."/>
            <person name="Bieri M."/>
            <person name="Muller D.C."/>
            <person name="Remus-Emsermann M.N.P."/>
            <person name="Ahrens C.H."/>
            <person name="Pelludat C."/>
        </authorList>
    </citation>
    <scope>NUCLEOTIDE SEQUENCE [LARGE SCALE GENOMIC DNA]</scope>
    <source>
        <strain evidence="7 8">F9</strain>
    </source>
</reference>
<evidence type="ECO:0000256" key="2">
    <source>
        <dbReference type="ARBA" id="ARBA00022475"/>
    </source>
</evidence>
<evidence type="ECO:0000256" key="6">
    <source>
        <dbReference type="SAM" id="Phobius"/>
    </source>
</evidence>
<dbReference type="GO" id="GO:0015171">
    <property type="term" value="F:amino acid transmembrane transporter activity"/>
    <property type="evidence" value="ECO:0007669"/>
    <property type="project" value="TreeGrafter"/>
</dbReference>
<keyword evidence="2" id="KW-1003">Cell membrane</keyword>
<evidence type="ECO:0000256" key="5">
    <source>
        <dbReference type="ARBA" id="ARBA00023136"/>
    </source>
</evidence>
<dbReference type="KEGG" id="poi:BOP93_14280"/>
<dbReference type="Proteomes" id="UP000239888">
    <property type="component" value="Chromosome"/>
</dbReference>
<organism evidence="7 8">
    <name type="scientific">Pseudomonas orientalis</name>
    <dbReference type="NCBI Taxonomy" id="76758"/>
    <lineage>
        <taxon>Bacteria</taxon>
        <taxon>Pseudomonadati</taxon>
        <taxon>Pseudomonadota</taxon>
        <taxon>Gammaproteobacteria</taxon>
        <taxon>Pseudomonadales</taxon>
        <taxon>Pseudomonadaceae</taxon>
        <taxon>Pseudomonas</taxon>
    </lineage>
</organism>
<dbReference type="InterPro" id="IPR001123">
    <property type="entry name" value="LeuE-type"/>
</dbReference>
<dbReference type="PANTHER" id="PTHR30086:SF20">
    <property type="entry name" value="ARGININE EXPORTER PROTEIN ARGO-RELATED"/>
    <property type="match status" value="1"/>
</dbReference>
<gene>
    <name evidence="7" type="ORF">BOP93_14280</name>
</gene>
<evidence type="ECO:0000256" key="1">
    <source>
        <dbReference type="ARBA" id="ARBA00004651"/>
    </source>
</evidence>
<protein>
    <submittedName>
        <fullName evidence="7">Lysine transporter LysE</fullName>
    </submittedName>
</protein>
<evidence type="ECO:0000256" key="4">
    <source>
        <dbReference type="ARBA" id="ARBA00022989"/>
    </source>
</evidence>
<dbReference type="PANTHER" id="PTHR30086">
    <property type="entry name" value="ARGININE EXPORTER PROTEIN ARGO"/>
    <property type="match status" value="1"/>
</dbReference>
<feature type="transmembrane region" description="Helical" evidence="6">
    <location>
        <begin position="41"/>
        <end position="59"/>
    </location>
</feature>
<dbReference type="EMBL" id="CP018049">
    <property type="protein sequence ID" value="AUZ46715.1"/>
    <property type="molecule type" value="Genomic_DNA"/>
</dbReference>
<comment type="subcellular location">
    <subcellularLocation>
        <location evidence="1">Cell membrane</location>
        <topology evidence="1">Multi-pass membrane protein</topology>
    </subcellularLocation>
</comment>
<evidence type="ECO:0000313" key="8">
    <source>
        <dbReference type="Proteomes" id="UP000239888"/>
    </source>
</evidence>
<keyword evidence="3 6" id="KW-0812">Transmembrane</keyword>
<proteinExistence type="predicted"/>
<name>A0A2L0RX82_9PSED</name>
<feature type="transmembrane region" description="Helical" evidence="6">
    <location>
        <begin position="139"/>
        <end position="164"/>
    </location>
</feature>
<keyword evidence="5 6" id="KW-0472">Membrane</keyword>